<feature type="domain" description="SGNH hydrolase-type esterase" evidence="1">
    <location>
        <begin position="63"/>
        <end position="208"/>
    </location>
</feature>
<keyword evidence="3" id="KW-1185">Reference proteome</keyword>
<organism evidence="2 3">
    <name type="scientific">Nonomuraea rosea</name>
    <dbReference type="NCBI Taxonomy" id="638574"/>
    <lineage>
        <taxon>Bacteria</taxon>
        <taxon>Bacillati</taxon>
        <taxon>Actinomycetota</taxon>
        <taxon>Actinomycetes</taxon>
        <taxon>Streptosporangiales</taxon>
        <taxon>Streptosporangiaceae</taxon>
        <taxon>Nonomuraea</taxon>
    </lineage>
</organism>
<dbReference type="InterPro" id="IPR036514">
    <property type="entry name" value="SGNH_hydro_sf"/>
</dbReference>
<dbReference type="InterPro" id="IPR013830">
    <property type="entry name" value="SGNH_hydro"/>
</dbReference>
<dbReference type="InterPro" id="IPR051532">
    <property type="entry name" value="Ester_Hydrolysis_Enzymes"/>
</dbReference>
<evidence type="ECO:0000313" key="2">
    <source>
        <dbReference type="EMBL" id="GAA3541749.1"/>
    </source>
</evidence>
<dbReference type="Gene3D" id="3.40.50.1110">
    <property type="entry name" value="SGNH hydrolase"/>
    <property type="match status" value="1"/>
</dbReference>
<dbReference type="Proteomes" id="UP001500630">
    <property type="component" value="Unassembled WGS sequence"/>
</dbReference>
<protein>
    <recommendedName>
        <fullName evidence="1">SGNH hydrolase-type esterase domain-containing protein</fullName>
    </recommendedName>
</protein>
<comment type="caution">
    <text evidence="2">The sequence shown here is derived from an EMBL/GenBank/DDBJ whole genome shotgun (WGS) entry which is preliminary data.</text>
</comment>
<dbReference type="PANTHER" id="PTHR30383:SF5">
    <property type="entry name" value="SGNH HYDROLASE-TYPE ESTERASE DOMAIN-CONTAINING PROTEIN"/>
    <property type="match status" value="1"/>
</dbReference>
<evidence type="ECO:0000313" key="3">
    <source>
        <dbReference type="Proteomes" id="UP001500630"/>
    </source>
</evidence>
<dbReference type="PANTHER" id="PTHR30383">
    <property type="entry name" value="THIOESTERASE 1/PROTEASE 1/LYSOPHOSPHOLIPASE L1"/>
    <property type="match status" value="1"/>
</dbReference>
<name>A0ABP6VZD2_9ACTN</name>
<dbReference type="Pfam" id="PF13472">
    <property type="entry name" value="Lipase_GDSL_2"/>
    <property type="match status" value="1"/>
</dbReference>
<dbReference type="EMBL" id="BAABDQ010000004">
    <property type="protein sequence ID" value="GAA3541749.1"/>
    <property type="molecule type" value="Genomic_DNA"/>
</dbReference>
<sequence>MKLTMVGGRAKRRILIGLCLLLTAALGLTGAVGYRTFLRPADNPPGDACTGGPGQRPRVVAAGASMTQGALGANWVAALRARPELRRYEVVNAGVNGNTTADLLQRVDTDIVACRPAAVTILIGTNDVRNGVPLEQFRANLKAIADRVKARTKARIVLMSVPPLGEDLNTEINHRLSAYNAATRETAARAQVDYLPLYERVTDSLRRTGRGTPYDFSFPLALAVAAQHYLLGRSWDEIAQAGGREMLVDHVHLSDRGGAIVTDLVGQWLTDRP</sequence>
<accession>A0ABP6VZD2</accession>
<gene>
    <name evidence="2" type="ORF">GCM10022419_022310</name>
</gene>
<proteinExistence type="predicted"/>
<dbReference type="SUPFAM" id="SSF52266">
    <property type="entry name" value="SGNH hydrolase"/>
    <property type="match status" value="1"/>
</dbReference>
<evidence type="ECO:0000259" key="1">
    <source>
        <dbReference type="Pfam" id="PF13472"/>
    </source>
</evidence>
<reference evidence="3" key="1">
    <citation type="journal article" date="2019" name="Int. J. Syst. Evol. Microbiol.">
        <title>The Global Catalogue of Microorganisms (GCM) 10K type strain sequencing project: providing services to taxonomists for standard genome sequencing and annotation.</title>
        <authorList>
            <consortium name="The Broad Institute Genomics Platform"/>
            <consortium name="The Broad Institute Genome Sequencing Center for Infectious Disease"/>
            <person name="Wu L."/>
            <person name="Ma J."/>
        </authorList>
    </citation>
    <scope>NUCLEOTIDE SEQUENCE [LARGE SCALE GENOMIC DNA]</scope>
    <source>
        <strain evidence="3">JCM 17326</strain>
    </source>
</reference>
<dbReference type="RefSeq" id="WP_345560835.1">
    <property type="nucleotide sequence ID" value="NZ_BAABDQ010000004.1"/>
</dbReference>